<keyword evidence="5" id="KW-0677">Repeat</keyword>
<evidence type="ECO:0000259" key="16">
    <source>
        <dbReference type="PROSITE" id="PS50919"/>
    </source>
</evidence>
<feature type="coiled-coil region" evidence="14">
    <location>
        <begin position="2785"/>
        <end position="2822"/>
    </location>
</feature>
<keyword evidence="10 13" id="KW-0675">Receptor</keyword>
<dbReference type="Gene3D" id="1.10.287.70">
    <property type="match status" value="1"/>
</dbReference>
<evidence type="ECO:0000256" key="11">
    <source>
        <dbReference type="ARBA" id="ARBA00023286"/>
    </source>
</evidence>
<organism evidence="17 18">
    <name type="scientific">Fasciola hepatica</name>
    <name type="common">Liver fluke</name>
    <dbReference type="NCBI Taxonomy" id="6192"/>
    <lineage>
        <taxon>Eukaryota</taxon>
        <taxon>Metazoa</taxon>
        <taxon>Spiralia</taxon>
        <taxon>Lophotrochozoa</taxon>
        <taxon>Platyhelminthes</taxon>
        <taxon>Trematoda</taxon>
        <taxon>Digenea</taxon>
        <taxon>Plagiorchiida</taxon>
        <taxon>Echinostomata</taxon>
        <taxon>Echinostomatoidea</taxon>
        <taxon>Fasciolidae</taxon>
        <taxon>Fasciola</taxon>
    </lineage>
</organism>
<dbReference type="InterPro" id="IPR036300">
    <property type="entry name" value="MIR_dom_sf"/>
</dbReference>
<dbReference type="Gene3D" id="2.80.10.50">
    <property type="match status" value="2"/>
</dbReference>
<keyword evidence="12 13" id="KW-0407">Ion channel</keyword>
<dbReference type="GO" id="GO:0005789">
    <property type="term" value="C:endoplasmic reticulum membrane"/>
    <property type="evidence" value="ECO:0007669"/>
    <property type="project" value="UniProtKB-SubCell"/>
</dbReference>
<dbReference type="PRINTS" id="PR00779">
    <property type="entry name" value="INSP3RECEPTR"/>
</dbReference>
<feature type="domain" description="MIR" evidence="16">
    <location>
        <begin position="236"/>
        <end position="292"/>
    </location>
</feature>
<keyword evidence="6 13" id="KW-0256">Endoplasmic reticulum</keyword>
<evidence type="ECO:0000256" key="3">
    <source>
        <dbReference type="ARBA" id="ARBA00022448"/>
    </source>
</evidence>
<evidence type="ECO:0000256" key="14">
    <source>
        <dbReference type="SAM" id="Coils"/>
    </source>
</evidence>
<keyword evidence="7 13" id="KW-1133">Transmembrane helix</keyword>
<dbReference type="Pfam" id="PF01365">
    <property type="entry name" value="RYDR_ITPR"/>
    <property type="match status" value="2"/>
</dbReference>
<feature type="transmembrane region" description="Helical" evidence="13">
    <location>
        <begin position="2654"/>
        <end position="2681"/>
    </location>
</feature>
<evidence type="ECO:0000256" key="13">
    <source>
        <dbReference type="RuleBase" id="RU368044"/>
    </source>
</evidence>
<comment type="subcellular location">
    <subcellularLocation>
        <location evidence="1 13">Endoplasmic reticulum membrane</location>
        <topology evidence="1 13">Multi-pass membrane protein</topology>
    </subcellularLocation>
</comment>
<evidence type="ECO:0000256" key="12">
    <source>
        <dbReference type="ARBA" id="ARBA00023303"/>
    </source>
</evidence>
<dbReference type="Proteomes" id="UP000230066">
    <property type="component" value="Unassembled WGS sequence"/>
</dbReference>
<dbReference type="Pfam" id="PF08709">
    <property type="entry name" value="Ins145_P3_rec"/>
    <property type="match status" value="1"/>
</dbReference>
<dbReference type="SUPFAM" id="SSF82109">
    <property type="entry name" value="MIR domain"/>
    <property type="match status" value="2"/>
</dbReference>
<proteinExistence type="inferred from homology"/>
<keyword evidence="9 13" id="KW-0472">Membrane</keyword>
<protein>
    <recommendedName>
        <fullName evidence="13">Inositol 1,4,5-trisphosphate receptor</fullName>
    </recommendedName>
</protein>
<comment type="similarity">
    <text evidence="2 13">Belongs to the InsP3 receptor family.</text>
</comment>
<evidence type="ECO:0000256" key="8">
    <source>
        <dbReference type="ARBA" id="ARBA00023065"/>
    </source>
</evidence>
<dbReference type="Gene3D" id="1.25.10.30">
    <property type="entry name" value="IP3 receptor type 1 binding core, RIH domain"/>
    <property type="match status" value="1"/>
</dbReference>
<evidence type="ECO:0000256" key="6">
    <source>
        <dbReference type="ARBA" id="ARBA00022824"/>
    </source>
</evidence>
<dbReference type="GO" id="GO:0005220">
    <property type="term" value="F:inositol 1,4,5-trisphosphate-gated calcium channel activity"/>
    <property type="evidence" value="ECO:0007669"/>
    <property type="project" value="UniProtKB-UniRule"/>
</dbReference>
<comment type="function">
    <text evidence="13">Receptor for inositol 1,4,5-trisphosphate, a second messenger that mediates the release of intracellular calcium.</text>
</comment>
<comment type="caution">
    <text evidence="17">The sequence shown here is derived from an EMBL/GenBank/DDBJ whole genome shotgun (WGS) entry which is preliminary data.</text>
</comment>
<dbReference type="InterPro" id="IPR015925">
    <property type="entry name" value="Ryanodine_IP3_receptor"/>
</dbReference>
<dbReference type="SUPFAM" id="SSF100909">
    <property type="entry name" value="IP3 receptor type 1 binding core, domain 2"/>
    <property type="match status" value="2"/>
</dbReference>
<dbReference type="InterPro" id="IPR000699">
    <property type="entry name" value="RIH_dom"/>
</dbReference>
<dbReference type="InterPro" id="IPR016093">
    <property type="entry name" value="MIR_motif"/>
</dbReference>
<reference evidence="17" key="1">
    <citation type="submission" date="2019-03" db="EMBL/GenBank/DDBJ databases">
        <title>Improved annotation for the trematode Fasciola hepatica.</title>
        <authorList>
            <person name="Choi Y.-J."/>
            <person name="Martin J."/>
            <person name="Mitreva M."/>
        </authorList>
    </citation>
    <scope>NUCLEOTIDE SEQUENCE [LARGE SCALE GENOMIC DNA]</scope>
</reference>
<evidence type="ECO:0000256" key="15">
    <source>
        <dbReference type="SAM" id="MobiDB-lite"/>
    </source>
</evidence>
<dbReference type="GO" id="GO:0051209">
    <property type="term" value="P:release of sequestered calcium ion into cytosol"/>
    <property type="evidence" value="ECO:0007669"/>
    <property type="project" value="UniProtKB-UniRule"/>
</dbReference>
<evidence type="ECO:0000256" key="1">
    <source>
        <dbReference type="ARBA" id="ARBA00004477"/>
    </source>
</evidence>
<feature type="transmembrane region" description="Helical" evidence="13">
    <location>
        <begin position="2498"/>
        <end position="2518"/>
    </location>
</feature>
<feature type="transmembrane region" description="Helical" evidence="13">
    <location>
        <begin position="2547"/>
        <end position="2569"/>
    </location>
</feature>
<dbReference type="InterPro" id="IPR000493">
    <property type="entry name" value="InsP3_rcpt"/>
</dbReference>
<keyword evidence="13" id="KW-0107">Calcium channel</keyword>
<comment type="subunit">
    <text evidence="13">Homotetramer.</text>
</comment>
<dbReference type="PROSITE" id="PS50919">
    <property type="entry name" value="MIR"/>
    <property type="match status" value="1"/>
</dbReference>
<dbReference type="PANTHER" id="PTHR13715">
    <property type="entry name" value="RYANODINE RECEPTOR AND IP3 RECEPTOR"/>
    <property type="match status" value="1"/>
</dbReference>
<keyword evidence="4 13" id="KW-0812">Transmembrane</keyword>
<name>A0A4E0RYC0_FASHE</name>
<feature type="region of interest" description="Disordered" evidence="15">
    <location>
        <begin position="720"/>
        <end position="741"/>
    </location>
</feature>
<evidence type="ECO:0000313" key="18">
    <source>
        <dbReference type="Proteomes" id="UP000230066"/>
    </source>
</evidence>
<keyword evidence="11 13" id="KW-1071">Ligand-gated ion channel</keyword>
<feature type="transmembrane region" description="Helical" evidence="13">
    <location>
        <begin position="2321"/>
        <end position="2340"/>
    </location>
</feature>
<evidence type="ECO:0000256" key="10">
    <source>
        <dbReference type="ARBA" id="ARBA00023170"/>
    </source>
</evidence>
<dbReference type="Pfam" id="PF08454">
    <property type="entry name" value="RIH_assoc"/>
    <property type="match status" value="1"/>
</dbReference>
<evidence type="ECO:0000256" key="4">
    <source>
        <dbReference type="ARBA" id="ARBA00022692"/>
    </source>
</evidence>
<evidence type="ECO:0000256" key="9">
    <source>
        <dbReference type="ARBA" id="ARBA00023136"/>
    </source>
</evidence>
<keyword evidence="8 13" id="KW-0406">Ion transport</keyword>
<dbReference type="GO" id="GO:0070679">
    <property type="term" value="F:inositol 1,4,5 trisphosphate binding"/>
    <property type="evidence" value="ECO:0007669"/>
    <property type="project" value="UniProtKB-UniRule"/>
</dbReference>
<evidence type="ECO:0000256" key="5">
    <source>
        <dbReference type="ARBA" id="ARBA00022737"/>
    </source>
</evidence>
<evidence type="ECO:0000256" key="7">
    <source>
        <dbReference type="ARBA" id="ARBA00022989"/>
    </source>
</evidence>
<gene>
    <name evidence="17" type="ORF">D915_000340</name>
</gene>
<keyword evidence="3 13" id="KW-0813">Transport</keyword>
<keyword evidence="18" id="KW-1185">Reference proteome</keyword>
<dbReference type="InterPro" id="IPR014821">
    <property type="entry name" value="Ins145_P3_rcpt"/>
</dbReference>
<accession>A0A4E0RYC0</accession>
<dbReference type="Pfam" id="PF02815">
    <property type="entry name" value="MIR"/>
    <property type="match status" value="1"/>
</dbReference>
<feature type="transmembrane region" description="Helical" evidence="13">
    <location>
        <begin position="2403"/>
        <end position="2421"/>
    </location>
</feature>
<dbReference type="Pfam" id="PF00520">
    <property type="entry name" value="Ion_trans"/>
    <property type="match status" value="1"/>
</dbReference>
<keyword evidence="14" id="KW-0175">Coiled coil</keyword>
<feature type="transmembrane region" description="Helical" evidence="13">
    <location>
        <begin position="2361"/>
        <end position="2383"/>
    </location>
</feature>
<sequence>MSTKIKDALHIGDQISLYYDEDVSGYLCAQGHVDKNLHILFTEDPPEHSSDGKESKLRDSRFIVCAMHRYNAYKHYKKMRKSTVSSMFETVNLAKLKAAADTEKKMNELENNRAVGSVVHYAGVIQLLHIKSSKMVTVKKKQPAQSDRRAMLVRLEDYGSDGSWFCVNPYYKHRQAGDAVILGDRIVLTSVHTGQALNVTRIQEGVRPEKVEVNALLNSSTCWQVNLYLSHEDNRDGIIKGGDVVRLFHAENEQFLTCDEYHNEYHAFLRTTFRTTASAATSSKALWEVDVIHSDIKRTTAGRWSSMYRFKNLTTGLFLCAKPYSGAPNDRHSPAADKASCSTESSHSEPAMYLAVTDEAAVDTLFELDPTTGTLEEDRPVLVGSFARLRHTQSRRWVCASRVAIDADRETPIMHKLFCKPIKEDKETFSLLTVSNDVTRDLDLANDAMQQLRTIGGPHYRNGLKAGQYRTMISILEEIEKFLDEDSGLKEINDGLYRERQKLIREQGVIDELFSILRSPVIESLRQVTKQEKPTATALVPEVWSAARLSEQSRLVGSLCYRVLNLAQKGYRKNQEYIAQHLSLMQSHIGLGISASDSITALLHNNRMLLEKHIGVREVSTFIKLLRENRDGRFLKYLCNLSTSNGSAIPITQELICRTLLTPEHDDLMIETILEKDEVNLVWTATDQSDGIGPTSVNRDRSARDPTRVQQSLLELIRQATKVKDHPNEQPRNLGGLDKRKEDNTKSVRAAQILDYYEKQLKLFAHLCRARQYIAINYLTDRLPVGLVLRCVVDNRLPVYLRAVHCNLLLHLHLDREPQETHQPIQFARLWWDIGRVDNNVQRNPDSVNRNSEADDYREAFQTARDFIDEYLTHTLPGSAGLLSTEKGEFTFEIVNLVKHMVYFNLYNVDGLNRLERELLILLSHEDCQSTERTQNANENKPTKMNYDPNKLKTQLRILDILKYTGERRIDDRLSEMLAYCQFKFEQFSKMYNENGMLDKQEESAQWENLIKDCVQFACDSGTSRANWSEKKFSDSDLAQGHHERQPDWTALRQDRVTDHLLPTVMARLVLSSHKDLVSEALELLFRHFGENEGFLQAINKVQLLVSDCDIRAYSRLQTDLDELRRLIEQSELWMRRHNVVDEQQVAQNREIRLGNYHRMKNILLDILSMCPADVAERGKQDECFPAVERLRPMFSWLLTESRGQQPREQSCGLSDCLPLSRAQQILRHLNAHTIVMQLIHIPFMSTCSVMEGEPKNETLVRDILYLAKKLICILCLNNPANQQIMHAHLNEFLTAKAEDAEVCASIFYNNPSLSCSVSRKFIHHFFRCLQINEPHPYWLHLFNIILSSQTRPQTSMQELFISELYLVNGATMNNLLSVSSIQQLLDKVTLASKHGNADECTERQLQTHLELIRLLSLITVGRNHLEQMETHTWLKMTDLMHLIMHPGLRFSAEDDLSPERTTLCHLRCAYVAYLEINFIDSETHQNQIYVSGSLVWKFWIQIARELDEIPKSSELSVYATFVRSYLLPCFTSFVTKCPDSFGATLKANHQLCCRLVQHFSRIAQGDANSSAALRALQSALNADHSHAFGTSQGMRQLDVLGSVLPQSNARRRFTQAFLFLSRANWTSSSKRISLDCPSDELSAKTEVRFEDGNASTNTEMINCIITPQTHQALLHELTGSVQGVKSTEETNRIEQFWISIIHQLRRRLIVKIEEEQVNLLRKLCQLNRYHPYQDCRAPDNTSPRVNFDQNAFVSKIIQHAHHLIPESGSAQFTRLLDLLNSMLQQNQRQLHNSPDVNRVDDSLFARQEFLAKHGLCELIIRCMSDPKIDEATFLKVTEVGNGLLVGGNRFVQTQFYSGLSGQRVSNEFFSVLFRRLHAVQARFDSRTGVRLSRLRNSKLIRNPWLTMDGNQIPSDSDVRESDSSCTVELVDSLTAPLKFMRALCARHYEPFQNLLRHQPGSVTSFNLVEETQLLLMGFRQGEAGQFGGNPISLDNPWSNASNTNRCKFNDIQPCVVNSPQVIGSEDGVGRRGARSTKFRSTHPSMSEFLLLILSCLTAFCEGPCKDNQETIANPGTGCLDVIVNTLASRLTPYAPENEKSQQESKLMIEVELQAVKLLLALIESRSDKTIESRLTNYLSPKSVSDVIHYLHYIGQMMPEEQLRKKLQATGHQLFILANYLVLRCPNFDFPPVFSSLSRLCHCTKPQSDRNRQTSSSDQANWMPSCALTFYANRTAQIEIVRETNELETVVYPVPEICQHLPHSVKQSMLDSAVLDEHSSKLPSLMDRIDQIYSQMLGHQYLRDHTLYRWFTEHVTCLANVSFYLTVCINCVIILFYPFTMDSRDTREWYVSWFYENSARVWLLFPFLCLTVLCLVMKTPAAFTLIASTACLTVYFGADVSTFILGIFGVSIRLVHLVGLYEEHRIVMNYQEHWKHVLDQESTPSPSLKGEQLQEVPEGEAKPELQAVCGKTLLSCTRLSRYCLFRVSRGAKNISSSFIIHAALLVLTCLGTFVHPFFHSLVLLDVIRREETLLNVIRSVTKNGRSILLTALLALIILYIYAILGFVFFKDDFQLEVENTNGSRNQTECHSGTAQFAESPEASCTMRSDDPETVRERHCDSLRMCILTTLHEGLRNGGGIADVLRRPSIQDAHFLYRAIYDLSFFVIVIIIILNVVFGVIVDTFAALRQEKQDREELARNNCCVCGLQRTTFEQCGTSFDEHVQREHNIWHYIYFVIYLMRKSSLELTGPESYIRRCLENNELNWIPRRQTHALESFSDTAPSELSQTSQVIAKLEQTNVQLRELERRIEMLNDEIAHQRSAESRASILSSIANKQGR</sequence>
<dbReference type="InterPro" id="IPR035910">
    <property type="entry name" value="RyR/IP3R_RIH_dom_sf"/>
</dbReference>
<dbReference type="SMART" id="SM00472">
    <property type="entry name" value="MIR"/>
    <property type="match status" value="2"/>
</dbReference>
<comment type="domain">
    <text evidence="13">The receptor contains a calcium channel in its C-terminal extremity. Its large N-terminal cytoplasmic region has the ligand-binding site in the N-terminus and modulatory sites in the middle portion immediately upstream of the channel region.</text>
</comment>
<keyword evidence="13" id="KW-0109">Calcium transport</keyword>
<dbReference type="InterPro" id="IPR013662">
    <property type="entry name" value="RIH_assoc-dom"/>
</dbReference>
<dbReference type="PANTHER" id="PTHR13715:SF102">
    <property type="entry name" value="INOSITOL 1,4,5-TRISPHOSPHATE RECEPTOR"/>
    <property type="match status" value="1"/>
</dbReference>
<keyword evidence="13" id="KW-0106">Calcium</keyword>
<evidence type="ECO:0000256" key="2">
    <source>
        <dbReference type="ARBA" id="ARBA00009453"/>
    </source>
</evidence>
<evidence type="ECO:0000313" key="17">
    <source>
        <dbReference type="EMBL" id="THD28788.1"/>
    </source>
</evidence>
<dbReference type="InterPro" id="IPR005821">
    <property type="entry name" value="Ion_trans_dom"/>
</dbReference>
<dbReference type="EMBL" id="JXXN02000071">
    <property type="protein sequence ID" value="THD28788.1"/>
    <property type="molecule type" value="Genomic_DNA"/>
</dbReference>